<dbReference type="EMBL" id="CAJNOV010004313">
    <property type="protein sequence ID" value="CAF1169868.1"/>
    <property type="molecule type" value="Genomic_DNA"/>
</dbReference>
<keyword evidence="4 5" id="KW-0472">Membrane</keyword>
<feature type="domain" description="MARVEL" evidence="7">
    <location>
        <begin position="36"/>
        <end position="160"/>
    </location>
</feature>
<dbReference type="InterPro" id="IPR050578">
    <property type="entry name" value="MARVEL-CKLF_proteins"/>
</dbReference>
<dbReference type="AlphaFoldDB" id="A0A815THG1"/>
<gene>
    <name evidence="8" type="ORF">CJN711_LOCUS10445</name>
    <name evidence="9" type="ORF">KQP761_LOCUS15031</name>
    <name evidence="10" type="ORF">MBJ925_LOCUS36188</name>
</gene>
<dbReference type="PROSITE" id="PS51225">
    <property type="entry name" value="MARVEL"/>
    <property type="match status" value="1"/>
</dbReference>
<evidence type="ECO:0000256" key="5">
    <source>
        <dbReference type="PROSITE-ProRule" id="PRU00581"/>
    </source>
</evidence>
<evidence type="ECO:0000313" key="8">
    <source>
        <dbReference type="EMBL" id="CAF1169868.1"/>
    </source>
</evidence>
<dbReference type="Proteomes" id="UP000663824">
    <property type="component" value="Unassembled WGS sequence"/>
</dbReference>
<dbReference type="GO" id="GO:0016020">
    <property type="term" value="C:membrane"/>
    <property type="evidence" value="ECO:0007669"/>
    <property type="project" value="UniProtKB-SubCell"/>
</dbReference>
<feature type="transmembrane region" description="Helical" evidence="6">
    <location>
        <begin position="70"/>
        <end position="93"/>
    </location>
</feature>
<evidence type="ECO:0000256" key="6">
    <source>
        <dbReference type="SAM" id="Phobius"/>
    </source>
</evidence>
<evidence type="ECO:0000259" key="7">
    <source>
        <dbReference type="PROSITE" id="PS51225"/>
    </source>
</evidence>
<dbReference type="PANTHER" id="PTHR22776">
    <property type="entry name" value="MARVEL-CONTAINING POTENTIAL LIPID RAFT-ASSOCIATED PROTEIN"/>
    <property type="match status" value="1"/>
</dbReference>
<evidence type="ECO:0000256" key="2">
    <source>
        <dbReference type="ARBA" id="ARBA00022692"/>
    </source>
</evidence>
<dbReference type="OrthoDB" id="10028364at2759"/>
<dbReference type="EMBL" id="CAJNOW010007240">
    <property type="protein sequence ID" value="CAF1508559.1"/>
    <property type="molecule type" value="Genomic_DNA"/>
</dbReference>
<evidence type="ECO:0000313" key="10">
    <source>
        <dbReference type="EMBL" id="CAF2217149.1"/>
    </source>
</evidence>
<keyword evidence="3 6" id="KW-1133">Transmembrane helix</keyword>
<evidence type="ECO:0000256" key="1">
    <source>
        <dbReference type="ARBA" id="ARBA00004141"/>
    </source>
</evidence>
<feature type="transmembrane region" description="Helical" evidence="6">
    <location>
        <begin position="43"/>
        <end position="64"/>
    </location>
</feature>
<evidence type="ECO:0000313" key="11">
    <source>
        <dbReference type="Proteomes" id="UP000663834"/>
    </source>
</evidence>
<protein>
    <recommendedName>
        <fullName evidence="7">MARVEL domain-containing protein</fullName>
    </recommendedName>
</protein>
<proteinExistence type="predicted"/>
<evidence type="ECO:0000313" key="9">
    <source>
        <dbReference type="EMBL" id="CAF1508559.1"/>
    </source>
</evidence>
<name>A0A815THG1_9BILA</name>
<dbReference type="Proteomes" id="UP000663834">
    <property type="component" value="Unassembled WGS sequence"/>
</dbReference>
<dbReference type="PANTHER" id="PTHR22776:SF49">
    <property type="entry name" value="MARVEL DOMAIN-CONTAINING PROTEIN"/>
    <property type="match status" value="1"/>
</dbReference>
<keyword evidence="2 5" id="KW-0812">Transmembrane</keyword>
<accession>A0A815THG1</accession>
<sequence>MSAHNTPSNYKATIQTQSVQHTEAPPETESRIDKGYLISVRAILKYACLLFCFTAFVCVASTPQCSGNHVFLSVVTVLVTIMQISIIVVYVFRLRTKFSGIDFELLDFFATSYQALNLLIASIVIINYCRIPGQMAGGAMGIVASLFLIGDAIIIFLAQRKDTDTNTQHSGTR</sequence>
<comment type="caution">
    <text evidence="9">The sequence shown here is derived from an EMBL/GenBank/DDBJ whole genome shotgun (WGS) entry which is preliminary data.</text>
</comment>
<comment type="subcellular location">
    <subcellularLocation>
        <location evidence="1">Membrane</location>
        <topology evidence="1">Multi-pass membrane protein</topology>
    </subcellularLocation>
</comment>
<reference evidence="9" key="1">
    <citation type="submission" date="2021-02" db="EMBL/GenBank/DDBJ databases">
        <authorList>
            <person name="Nowell W R."/>
        </authorList>
    </citation>
    <scope>NUCLEOTIDE SEQUENCE</scope>
</reference>
<evidence type="ECO:0000256" key="3">
    <source>
        <dbReference type="ARBA" id="ARBA00022989"/>
    </source>
</evidence>
<evidence type="ECO:0000256" key="4">
    <source>
        <dbReference type="ARBA" id="ARBA00023136"/>
    </source>
</evidence>
<dbReference type="Proteomes" id="UP000663855">
    <property type="component" value="Unassembled WGS sequence"/>
</dbReference>
<organism evidence="9 11">
    <name type="scientific">Rotaria magnacalcarata</name>
    <dbReference type="NCBI Taxonomy" id="392030"/>
    <lineage>
        <taxon>Eukaryota</taxon>
        <taxon>Metazoa</taxon>
        <taxon>Spiralia</taxon>
        <taxon>Gnathifera</taxon>
        <taxon>Rotifera</taxon>
        <taxon>Eurotatoria</taxon>
        <taxon>Bdelloidea</taxon>
        <taxon>Philodinida</taxon>
        <taxon>Philodinidae</taxon>
        <taxon>Rotaria</taxon>
    </lineage>
</organism>
<feature type="transmembrane region" description="Helical" evidence="6">
    <location>
        <begin position="105"/>
        <end position="126"/>
    </location>
</feature>
<dbReference type="InterPro" id="IPR008253">
    <property type="entry name" value="Marvel"/>
</dbReference>
<feature type="transmembrane region" description="Helical" evidence="6">
    <location>
        <begin position="138"/>
        <end position="158"/>
    </location>
</feature>
<dbReference type="EMBL" id="CAJNRE010019916">
    <property type="protein sequence ID" value="CAF2217149.1"/>
    <property type="molecule type" value="Genomic_DNA"/>
</dbReference>